<feature type="domain" description="RCC1-like" evidence="5">
    <location>
        <begin position="44"/>
        <end position="298"/>
    </location>
</feature>
<dbReference type="InterPro" id="IPR036582">
    <property type="entry name" value="Mao_N_sf"/>
</dbReference>
<dbReference type="PANTHER" id="PTHR45982:SF1">
    <property type="entry name" value="REGULATOR OF CHROMOSOME CONDENSATION"/>
    <property type="match status" value="1"/>
</dbReference>
<dbReference type="PROSITE" id="PS50012">
    <property type="entry name" value="RCC1_3"/>
    <property type="match status" value="4"/>
</dbReference>
<dbReference type="Gene3D" id="2.130.10.30">
    <property type="entry name" value="Regulator of chromosome condensation 1/beta-lactamase-inhibitor protein II"/>
    <property type="match status" value="2"/>
</dbReference>
<dbReference type="InterPro" id="IPR000408">
    <property type="entry name" value="Reg_chr_condens"/>
</dbReference>
<organism evidence="6 7">
    <name type="scientific">Paenibacillus artemisiicola</name>
    <dbReference type="NCBI Taxonomy" id="1172618"/>
    <lineage>
        <taxon>Bacteria</taxon>
        <taxon>Bacillati</taxon>
        <taxon>Bacillota</taxon>
        <taxon>Bacilli</taxon>
        <taxon>Bacillales</taxon>
        <taxon>Paenibacillaceae</taxon>
        <taxon>Paenibacillus</taxon>
    </lineage>
</organism>
<dbReference type="SUPFAM" id="SSF55383">
    <property type="entry name" value="Copper amine oxidase, domain N"/>
    <property type="match status" value="1"/>
</dbReference>
<proteinExistence type="predicted"/>
<dbReference type="InterPro" id="IPR051553">
    <property type="entry name" value="Ran_GTPase-activating"/>
</dbReference>
<evidence type="ECO:0000256" key="3">
    <source>
        <dbReference type="SAM" id="SignalP"/>
    </source>
</evidence>
<dbReference type="PANTHER" id="PTHR45982">
    <property type="entry name" value="REGULATOR OF CHROMOSOME CONDENSATION"/>
    <property type="match status" value="1"/>
</dbReference>
<dbReference type="Proteomes" id="UP000670947">
    <property type="component" value="Unassembled WGS sequence"/>
</dbReference>
<sequence>MINRNMHKWVVGAAIGLALMLPASAIADEAGGMTIESTATSTASGKLFADAVQIDSGDRSVYAVKSDGSLWAWGGGYGSIGNGATTPAYSPVQVHINHVKEVSGGYRHSLLLQDDGSVWAFGGNEHGQLGNGQQSSAIATQPIQVTGLTDMKMVSAGDNHSLALKNDGTVWGWGGNEFGQLGDDSRKNALNPVQVKGLPSIVSIAAGMYTSAALGNGGEVWVWGLETPGANKAIRKPTRLTGDGKYTAIAIDQMYGTALRSDGTVCMWNNQAWVQPEHHMLLPYQVAGLTDIVAISMGAAVKADGTVWQWSMWDADAQGRVYAEQVPGVAGAVSIASSGRNHYALLKDGHVLSWGTNEFGQTGLGTLDVEVKTPTLVKNSITVYLDGQQSELSMPPLLVHNSAYVPLRGIFEKMGVKVRWDVKTRSVIAANASSTIILSSLTGQTTIDGKVVSGAENPVFVNDSVYVPLRLISETLGAEVNWDADAYSISIED</sequence>
<comment type="caution">
    <text evidence="6">The sequence shown here is derived from an EMBL/GenBank/DDBJ whole genome shotgun (WGS) entry which is preliminary data.</text>
</comment>
<keyword evidence="3" id="KW-0732">Signal</keyword>
<evidence type="ECO:0000256" key="2">
    <source>
        <dbReference type="ARBA" id="ARBA00022737"/>
    </source>
</evidence>
<dbReference type="PRINTS" id="PR00633">
    <property type="entry name" value="RCCNDNSATION"/>
</dbReference>
<dbReference type="Pfam" id="PF13540">
    <property type="entry name" value="RCC1_2"/>
    <property type="match status" value="1"/>
</dbReference>
<keyword evidence="7" id="KW-1185">Reference proteome</keyword>
<reference evidence="6 7" key="1">
    <citation type="submission" date="2021-03" db="EMBL/GenBank/DDBJ databases">
        <title>Paenibacillus artemisicola MWE-103 whole genome sequence.</title>
        <authorList>
            <person name="Ham Y.J."/>
        </authorList>
    </citation>
    <scope>NUCLEOTIDE SEQUENCE [LARGE SCALE GENOMIC DNA]</scope>
    <source>
        <strain evidence="6 7">MWE-103</strain>
    </source>
</reference>
<dbReference type="Pfam" id="PF07833">
    <property type="entry name" value="Cu_amine_oxidN1"/>
    <property type="match status" value="1"/>
</dbReference>
<dbReference type="PROSITE" id="PS00626">
    <property type="entry name" value="RCC1_2"/>
    <property type="match status" value="2"/>
</dbReference>
<dbReference type="InterPro" id="IPR058923">
    <property type="entry name" value="RCC1-like_dom"/>
</dbReference>
<evidence type="ECO:0000256" key="1">
    <source>
        <dbReference type="ARBA" id="ARBA00022658"/>
    </source>
</evidence>
<accession>A0ABS3W824</accession>
<dbReference type="InterPro" id="IPR009091">
    <property type="entry name" value="RCC1/BLIP-II"/>
</dbReference>
<gene>
    <name evidence="6" type="ORF">I8J29_09680</name>
</gene>
<feature type="chain" id="PRO_5046191812" description="Alpha-tubulin suppressor-like RCC1 family protein" evidence="3">
    <location>
        <begin position="28"/>
        <end position="493"/>
    </location>
</feature>
<feature type="signal peptide" evidence="3">
    <location>
        <begin position="1"/>
        <end position="27"/>
    </location>
</feature>
<dbReference type="EMBL" id="JAGGDJ010000004">
    <property type="protein sequence ID" value="MBO7744465.1"/>
    <property type="molecule type" value="Genomic_DNA"/>
</dbReference>
<name>A0ABS3W824_9BACL</name>
<dbReference type="SUPFAM" id="SSF50985">
    <property type="entry name" value="RCC1/BLIP-II"/>
    <property type="match status" value="1"/>
</dbReference>
<evidence type="ECO:0000313" key="7">
    <source>
        <dbReference type="Proteomes" id="UP000670947"/>
    </source>
</evidence>
<feature type="domain" description="Copper amine oxidase-like N-terminal" evidence="4">
    <location>
        <begin position="385"/>
        <end position="491"/>
    </location>
</feature>
<dbReference type="RefSeq" id="WP_208847403.1">
    <property type="nucleotide sequence ID" value="NZ_JAGGDJ010000004.1"/>
</dbReference>
<keyword evidence="1" id="KW-0344">Guanine-nucleotide releasing factor</keyword>
<protein>
    <recommendedName>
        <fullName evidence="8">Alpha-tubulin suppressor-like RCC1 family protein</fullName>
    </recommendedName>
</protein>
<dbReference type="Gene3D" id="3.30.457.10">
    <property type="entry name" value="Copper amine oxidase-like, N-terminal domain"/>
    <property type="match status" value="1"/>
</dbReference>
<dbReference type="InterPro" id="IPR012854">
    <property type="entry name" value="Cu_amine_oxidase-like_N"/>
</dbReference>
<keyword evidence="2" id="KW-0677">Repeat</keyword>
<evidence type="ECO:0000259" key="4">
    <source>
        <dbReference type="Pfam" id="PF07833"/>
    </source>
</evidence>
<evidence type="ECO:0000313" key="6">
    <source>
        <dbReference type="EMBL" id="MBO7744465.1"/>
    </source>
</evidence>
<dbReference type="Pfam" id="PF25390">
    <property type="entry name" value="WD40_RLD"/>
    <property type="match status" value="1"/>
</dbReference>
<evidence type="ECO:0008006" key="8">
    <source>
        <dbReference type="Google" id="ProtNLM"/>
    </source>
</evidence>
<evidence type="ECO:0000259" key="5">
    <source>
        <dbReference type="Pfam" id="PF25390"/>
    </source>
</evidence>